<dbReference type="eggNOG" id="ENOG5033MAU">
    <property type="taxonomic scope" value="Bacteria"/>
</dbReference>
<feature type="chain" id="PRO_5003629767" evidence="1">
    <location>
        <begin position="25"/>
        <end position="238"/>
    </location>
</feature>
<sequence>MKKLLLILLSVVLLVPLISPLSSSADLVGKDLPYDWENEGGEFFNDDGIYRIMEDSNFSEQEADKIFDAAPIMDNYITMENGTLRLNPSAETKVAPEVYEHYKNGVDIINEGVRDNVIYLDNETKTTHFVTSPEQMVLDSVDADPDSFWRRNWRGAKWYMSSRESKYYANKFSDRAFNWSMICAITAMIPGGLPAAIWAAIVAKGQYRCYTELRDNRSYRGSVLVFRWAPPKVYAYKR</sequence>
<dbReference type="PATRIC" id="fig|866895.3.peg.1490"/>
<dbReference type="KEGG" id="hhd:HBHAL_2482"/>
<dbReference type="HOGENOM" id="CLU_1174089_0_0_9"/>
<evidence type="ECO:0000256" key="1">
    <source>
        <dbReference type="SAM" id="SignalP"/>
    </source>
</evidence>
<keyword evidence="3" id="KW-1185">Reference proteome</keyword>
<evidence type="ECO:0000313" key="2">
    <source>
        <dbReference type="EMBL" id="CCG44825.1"/>
    </source>
</evidence>
<keyword evidence="1" id="KW-0732">Signal</keyword>
<feature type="signal peptide" evidence="1">
    <location>
        <begin position="1"/>
        <end position="24"/>
    </location>
</feature>
<dbReference type="AlphaFoldDB" id="I0JL05"/>
<dbReference type="RefSeq" id="WP_014642726.1">
    <property type="nucleotide sequence ID" value="NC_017668.1"/>
</dbReference>
<protein>
    <submittedName>
        <fullName evidence="2">Uncharacterized protein</fullName>
    </submittedName>
</protein>
<organism evidence="2 3">
    <name type="scientific">Halobacillus halophilus (strain ATCC 35676 / DSM 2266 / JCM 20832 / KCTC 3685 / LMG 17431 / NBRC 102448 / NCIMB 2269)</name>
    <name type="common">Sporosarcina halophila</name>
    <dbReference type="NCBI Taxonomy" id="866895"/>
    <lineage>
        <taxon>Bacteria</taxon>
        <taxon>Bacillati</taxon>
        <taxon>Bacillota</taxon>
        <taxon>Bacilli</taxon>
        <taxon>Bacillales</taxon>
        <taxon>Bacillaceae</taxon>
        <taxon>Halobacillus</taxon>
    </lineage>
</organism>
<dbReference type="STRING" id="866895.HBHAL_2482"/>
<gene>
    <name evidence="2" type="ordered locus">HBHAL_2482</name>
</gene>
<reference evidence="2 3" key="1">
    <citation type="journal article" date="2013" name="Environ. Microbiol.">
        <title>Chloride and organic osmolytes: a hybrid strategy to cope with elevated salinities by the moderately halophilic, chloride-dependent bacterium Halobacillus halophilus.</title>
        <authorList>
            <person name="Saum S.H."/>
            <person name="Pfeiffer F."/>
            <person name="Palm P."/>
            <person name="Rampp M."/>
            <person name="Schuster S.C."/>
            <person name="Muller V."/>
            <person name="Oesterhelt D."/>
        </authorList>
    </citation>
    <scope>NUCLEOTIDE SEQUENCE [LARGE SCALE GENOMIC DNA]</scope>
    <source>
        <strain evidence="3">ATCC 35676 / DSM 2266 / JCM 20832 / KCTC 3685 / LMG 17431 / NBRC 102448 / NCIMB 2269</strain>
    </source>
</reference>
<proteinExistence type="predicted"/>
<evidence type="ECO:0000313" key="3">
    <source>
        <dbReference type="Proteomes" id="UP000007397"/>
    </source>
</evidence>
<name>I0JL05_HALH3</name>
<accession>I0JL05</accession>
<dbReference type="Proteomes" id="UP000007397">
    <property type="component" value="Chromosome"/>
</dbReference>
<dbReference type="EMBL" id="HE717023">
    <property type="protein sequence ID" value="CCG44825.1"/>
    <property type="molecule type" value="Genomic_DNA"/>
</dbReference>